<dbReference type="AlphaFoldDB" id="A0A368VF22"/>
<reference evidence="6 7" key="1">
    <citation type="submission" date="2018-07" db="EMBL/GenBank/DDBJ databases">
        <title>Genomic Encyclopedia of Type Strains, Phase III (KMG-III): the genomes of soil and plant-associated and newly described type strains.</title>
        <authorList>
            <person name="Whitman W."/>
        </authorList>
    </citation>
    <scope>NUCLEOTIDE SEQUENCE [LARGE SCALE GENOMIC DNA]</scope>
    <source>
        <strain evidence="6 7">CECT 8575</strain>
    </source>
</reference>
<dbReference type="SUPFAM" id="SSF46785">
    <property type="entry name" value="Winged helix' DNA-binding domain"/>
    <property type="match status" value="1"/>
</dbReference>
<dbReference type="PROSITE" id="PS51077">
    <property type="entry name" value="HTH_ICLR"/>
    <property type="match status" value="1"/>
</dbReference>
<dbReference type="Pfam" id="PF01614">
    <property type="entry name" value="IclR_C"/>
    <property type="match status" value="1"/>
</dbReference>
<dbReference type="InterPro" id="IPR029016">
    <property type="entry name" value="GAF-like_dom_sf"/>
</dbReference>
<organism evidence="6 7">
    <name type="scientific">Halopolyspora algeriensis</name>
    <dbReference type="NCBI Taxonomy" id="1500506"/>
    <lineage>
        <taxon>Bacteria</taxon>
        <taxon>Bacillati</taxon>
        <taxon>Actinomycetota</taxon>
        <taxon>Actinomycetes</taxon>
        <taxon>Actinomycetes incertae sedis</taxon>
        <taxon>Halopolyspora</taxon>
    </lineage>
</organism>
<evidence type="ECO:0000259" key="4">
    <source>
        <dbReference type="PROSITE" id="PS51077"/>
    </source>
</evidence>
<evidence type="ECO:0000313" key="6">
    <source>
        <dbReference type="EMBL" id="RCW39662.1"/>
    </source>
</evidence>
<dbReference type="InterPro" id="IPR036388">
    <property type="entry name" value="WH-like_DNA-bd_sf"/>
</dbReference>
<keyword evidence="7" id="KW-1185">Reference proteome</keyword>
<dbReference type="GO" id="GO:0003700">
    <property type="term" value="F:DNA-binding transcription factor activity"/>
    <property type="evidence" value="ECO:0007669"/>
    <property type="project" value="TreeGrafter"/>
</dbReference>
<dbReference type="InterPro" id="IPR050707">
    <property type="entry name" value="HTH_MetabolicPath_Reg"/>
</dbReference>
<evidence type="ECO:0000256" key="3">
    <source>
        <dbReference type="ARBA" id="ARBA00023163"/>
    </source>
</evidence>
<keyword evidence="2" id="KW-0238">DNA-binding</keyword>
<proteinExistence type="predicted"/>
<dbReference type="Gene3D" id="3.30.450.40">
    <property type="match status" value="1"/>
</dbReference>
<evidence type="ECO:0000256" key="1">
    <source>
        <dbReference type="ARBA" id="ARBA00023015"/>
    </source>
</evidence>
<dbReference type="PANTHER" id="PTHR30136:SF24">
    <property type="entry name" value="HTH-TYPE TRANSCRIPTIONAL REPRESSOR ALLR"/>
    <property type="match status" value="1"/>
</dbReference>
<keyword evidence="3" id="KW-0804">Transcription</keyword>
<dbReference type="Gene3D" id="1.10.10.10">
    <property type="entry name" value="Winged helix-like DNA-binding domain superfamily/Winged helix DNA-binding domain"/>
    <property type="match status" value="1"/>
</dbReference>
<dbReference type="PROSITE" id="PS51078">
    <property type="entry name" value="ICLR_ED"/>
    <property type="match status" value="1"/>
</dbReference>
<sequence>MPQEFPARLPYLSRSMGEGFMAGEACSGTARVDTGGAEAQPKSVAARVLSVLEAFDTEHYALSLSDIARRSGLPFATCHRLIKELVAWGALVRIDGRYRIGHKLWSLGRLSPVRQDLAEVAAPFMHDVLFLTHHVVNLFVLDGTKALLLERISGTRPGPAVHRVGDRMGLHASAAGKVLLAHAPQQTVVRALDDLERFTSRTVTDRAQVLREIAKARESGFAATAGESAEKTNGVAVPITGADGHVLAALGVVIVGAQPNPNAIVPVLQTAARGIARQVQFASGFHHERTETDPR</sequence>
<dbReference type="SMART" id="SM00346">
    <property type="entry name" value="HTH_ICLR"/>
    <property type="match status" value="1"/>
</dbReference>
<dbReference type="InterPro" id="IPR005471">
    <property type="entry name" value="Tscrpt_reg_IclR_N"/>
</dbReference>
<evidence type="ECO:0000313" key="7">
    <source>
        <dbReference type="Proteomes" id="UP000253495"/>
    </source>
</evidence>
<feature type="domain" description="IclR-ED" evidence="5">
    <location>
        <begin position="103"/>
        <end position="285"/>
    </location>
</feature>
<protein>
    <submittedName>
        <fullName evidence="6">IclR family transcriptional regulator</fullName>
    </submittedName>
</protein>
<dbReference type="Pfam" id="PF09339">
    <property type="entry name" value="HTH_IclR"/>
    <property type="match status" value="1"/>
</dbReference>
<dbReference type="PANTHER" id="PTHR30136">
    <property type="entry name" value="HELIX-TURN-HELIX TRANSCRIPTIONAL REGULATOR, ICLR FAMILY"/>
    <property type="match status" value="1"/>
</dbReference>
<dbReference type="EMBL" id="QPJC01000015">
    <property type="protein sequence ID" value="RCW39662.1"/>
    <property type="molecule type" value="Genomic_DNA"/>
</dbReference>
<comment type="caution">
    <text evidence="6">The sequence shown here is derived from an EMBL/GenBank/DDBJ whole genome shotgun (WGS) entry which is preliminary data.</text>
</comment>
<dbReference type="InterPro" id="IPR036390">
    <property type="entry name" value="WH_DNA-bd_sf"/>
</dbReference>
<feature type="domain" description="HTH iclR-type" evidence="4">
    <location>
        <begin position="42"/>
        <end position="102"/>
    </location>
</feature>
<dbReference type="GO" id="GO:0045892">
    <property type="term" value="P:negative regulation of DNA-templated transcription"/>
    <property type="evidence" value="ECO:0007669"/>
    <property type="project" value="TreeGrafter"/>
</dbReference>
<dbReference type="InterPro" id="IPR014757">
    <property type="entry name" value="Tscrpt_reg_IclR_C"/>
</dbReference>
<accession>A0A368VF22</accession>
<name>A0A368VF22_9ACTN</name>
<dbReference type="GO" id="GO:0003677">
    <property type="term" value="F:DNA binding"/>
    <property type="evidence" value="ECO:0007669"/>
    <property type="project" value="UniProtKB-KW"/>
</dbReference>
<evidence type="ECO:0000259" key="5">
    <source>
        <dbReference type="PROSITE" id="PS51078"/>
    </source>
</evidence>
<keyword evidence="1" id="KW-0805">Transcription regulation</keyword>
<gene>
    <name evidence="6" type="ORF">DFQ14_11538</name>
</gene>
<dbReference type="Proteomes" id="UP000253495">
    <property type="component" value="Unassembled WGS sequence"/>
</dbReference>
<evidence type="ECO:0000256" key="2">
    <source>
        <dbReference type="ARBA" id="ARBA00023125"/>
    </source>
</evidence>
<dbReference type="SUPFAM" id="SSF55781">
    <property type="entry name" value="GAF domain-like"/>
    <property type="match status" value="1"/>
</dbReference>